<proteinExistence type="predicted"/>
<keyword evidence="3" id="KW-1185">Reference proteome</keyword>
<evidence type="ECO:0000256" key="1">
    <source>
        <dbReference type="SAM" id="MobiDB-lite"/>
    </source>
</evidence>
<dbReference type="Pfam" id="PF05910">
    <property type="entry name" value="DUF868"/>
    <property type="match status" value="1"/>
</dbReference>
<dbReference type="EMBL" id="LR746279">
    <property type="protein sequence ID" value="CAA7409612.1"/>
    <property type="molecule type" value="Genomic_DNA"/>
</dbReference>
<dbReference type="PANTHER" id="PTHR31972">
    <property type="entry name" value="EXPRESSED PROTEIN"/>
    <property type="match status" value="1"/>
</dbReference>
<evidence type="ECO:0000313" key="3">
    <source>
        <dbReference type="Proteomes" id="UP000663760"/>
    </source>
</evidence>
<dbReference type="PANTHER" id="PTHR31972:SF2">
    <property type="entry name" value="DUF868 FAMILY PROTEIN (DUF868)"/>
    <property type="match status" value="1"/>
</dbReference>
<dbReference type="AlphaFoldDB" id="A0A7I8LIC9"/>
<evidence type="ECO:0000313" key="2">
    <source>
        <dbReference type="EMBL" id="CAA7409612.1"/>
    </source>
</evidence>
<feature type="region of interest" description="Disordered" evidence="1">
    <location>
        <begin position="1"/>
        <end position="24"/>
    </location>
</feature>
<organism evidence="2 3">
    <name type="scientific">Spirodela intermedia</name>
    <name type="common">Intermediate duckweed</name>
    <dbReference type="NCBI Taxonomy" id="51605"/>
    <lineage>
        <taxon>Eukaryota</taxon>
        <taxon>Viridiplantae</taxon>
        <taxon>Streptophyta</taxon>
        <taxon>Embryophyta</taxon>
        <taxon>Tracheophyta</taxon>
        <taxon>Spermatophyta</taxon>
        <taxon>Magnoliopsida</taxon>
        <taxon>Liliopsida</taxon>
        <taxon>Araceae</taxon>
        <taxon>Lemnoideae</taxon>
        <taxon>Spirodela</taxon>
    </lineage>
</organism>
<dbReference type="OrthoDB" id="731074at2759"/>
<reference evidence="2" key="1">
    <citation type="submission" date="2020-02" db="EMBL/GenBank/DDBJ databases">
        <authorList>
            <person name="Scholz U."/>
            <person name="Mascher M."/>
            <person name="Fiebig A."/>
        </authorList>
    </citation>
    <scope>NUCLEOTIDE SEQUENCE</scope>
</reference>
<protein>
    <submittedName>
        <fullName evidence="2">Uncharacterized protein</fullName>
    </submittedName>
</protein>
<dbReference type="Proteomes" id="UP000663760">
    <property type="component" value="Chromosome 16"/>
</dbReference>
<gene>
    <name evidence="2" type="ORF">SI8410_16020290</name>
</gene>
<dbReference type="InterPro" id="IPR008586">
    <property type="entry name" value="DUF868_pln"/>
</dbReference>
<name>A0A7I8LIC9_SPIIN</name>
<accession>A0A7I8LIC9</accession>
<feature type="compositionally biased region" description="Polar residues" evidence="1">
    <location>
        <begin position="1"/>
        <end position="16"/>
    </location>
</feature>
<sequence>MDDAGSNHSLASSSEKQQAEDLQGTKTSQCSVTTVYKAYIAGGARIVTVVWSKTLISHSLSVVVEHLDGSAAAAPPLVCKIDLKPWRPFWSKKGLKSLELENHRVDVYWDLRSARFSSRPEPAGGYYVALVCDEVVALLLGDSKKEAFKRTKARPSLADATLISRRENVFGRRSFSTRARFGDLKREHEIVVENSISGMAEPEMWISIDGDVVVHVDNLRWKFRGNETVAVERTPVQIFWDVHGWLFGAAVGLGHAVFIFKPSPPETTEASGEDDRQPAAAVVSSSMAPEFCFVLNAWKLE</sequence>